<keyword evidence="7" id="KW-0853">WD repeat</keyword>
<protein>
    <recommendedName>
        <fullName evidence="5">RING-type E3 ubiquitin transferase</fullName>
        <ecNumber evidence="5">2.3.2.27</ecNumber>
    </recommendedName>
</protein>
<dbReference type="InterPro" id="IPR037381">
    <property type="entry name" value="RFWD3"/>
</dbReference>
<evidence type="ECO:0000256" key="19">
    <source>
        <dbReference type="SAM" id="MobiDB-lite"/>
    </source>
</evidence>
<dbReference type="GO" id="GO:0016567">
    <property type="term" value="P:protein ubiquitination"/>
    <property type="evidence" value="ECO:0007669"/>
    <property type="project" value="InterPro"/>
</dbReference>
<comment type="caution">
    <text evidence="21">The sequence shown here is derived from an EMBL/GenBank/DDBJ whole genome shotgun (WGS) entry which is preliminary data.</text>
</comment>
<dbReference type="SMART" id="SM00184">
    <property type="entry name" value="RING"/>
    <property type="match status" value="1"/>
</dbReference>
<feature type="compositionally biased region" description="Low complexity" evidence="19">
    <location>
        <begin position="186"/>
        <end position="211"/>
    </location>
</feature>
<reference evidence="21 22" key="1">
    <citation type="submission" date="2019-09" db="EMBL/GenBank/DDBJ databases">
        <title>Bird 10,000 Genomes (B10K) Project - Family phase.</title>
        <authorList>
            <person name="Zhang G."/>
        </authorList>
    </citation>
    <scope>NUCLEOTIDE SEQUENCE [LARGE SCALE GENOMIC DNA]</scope>
    <source>
        <strain evidence="21">B10K-DU-001-72</strain>
        <tissue evidence="21">Muscle</tissue>
    </source>
</reference>
<comment type="pathway">
    <text evidence="4">Protein modification; protein ubiquitination.</text>
</comment>
<comment type="catalytic activity">
    <reaction evidence="1">
        <text>S-ubiquitinyl-[E2 ubiquitin-conjugating enzyme]-L-cysteine + [acceptor protein]-L-lysine = [E2 ubiquitin-conjugating enzyme]-L-cysteine + N(6)-ubiquitinyl-[acceptor protein]-L-lysine.</text>
        <dbReference type="EC" id="2.3.2.27"/>
    </reaction>
</comment>
<dbReference type="InterPro" id="IPR015943">
    <property type="entry name" value="WD40/YVTN_repeat-like_dom_sf"/>
</dbReference>
<evidence type="ECO:0000256" key="11">
    <source>
        <dbReference type="ARBA" id="ARBA00022763"/>
    </source>
</evidence>
<feature type="non-terminal residue" evidence="21">
    <location>
        <position position="1"/>
    </location>
</feature>
<dbReference type="SMART" id="SM00320">
    <property type="entry name" value="WD40"/>
    <property type="match status" value="2"/>
</dbReference>
<feature type="compositionally biased region" description="Basic residues" evidence="19">
    <location>
        <begin position="105"/>
        <end position="124"/>
    </location>
</feature>
<evidence type="ECO:0000256" key="6">
    <source>
        <dbReference type="ARBA" id="ARBA00022490"/>
    </source>
</evidence>
<accession>A0A7K5CUN1</accession>
<feature type="non-terminal residue" evidence="21">
    <location>
        <position position="734"/>
    </location>
</feature>
<dbReference type="SUPFAM" id="SSF50978">
    <property type="entry name" value="WD40 repeat-like"/>
    <property type="match status" value="1"/>
</dbReference>
<dbReference type="AlphaFoldDB" id="A0A7K5CUN1"/>
<keyword evidence="18" id="KW-0175">Coiled coil</keyword>
<evidence type="ECO:0000256" key="4">
    <source>
        <dbReference type="ARBA" id="ARBA00004906"/>
    </source>
</evidence>
<dbReference type="GO" id="GO:0008270">
    <property type="term" value="F:zinc ion binding"/>
    <property type="evidence" value="ECO:0007669"/>
    <property type="project" value="UniProtKB-KW"/>
</dbReference>
<dbReference type="Pfam" id="PF23419">
    <property type="entry name" value="WD40_RFWD3"/>
    <property type="match status" value="1"/>
</dbReference>
<dbReference type="InterPro" id="IPR056527">
    <property type="entry name" value="WD40_RFWD3"/>
</dbReference>
<feature type="coiled-coil region" evidence="18">
    <location>
        <begin position="339"/>
        <end position="380"/>
    </location>
</feature>
<dbReference type="GO" id="GO:0016605">
    <property type="term" value="C:PML body"/>
    <property type="evidence" value="ECO:0007669"/>
    <property type="project" value="UniProtKB-SubCell"/>
</dbReference>
<keyword evidence="15" id="KW-0234">DNA repair</keyword>
<dbReference type="PANTHER" id="PTHR16047:SF7">
    <property type="entry name" value="E3 UBIQUITIN-PROTEIN LIGASE RFWD3"/>
    <property type="match status" value="1"/>
</dbReference>
<keyword evidence="16" id="KW-0539">Nucleus</keyword>
<evidence type="ECO:0000256" key="8">
    <source>
        <dbReference type="ARBA" id="ARBA00022679"/>
    </source>
</evidence>
<dbReference type="GO" id="GO:0005737">
    <property type="term" value="C:cytoplasm"/>
    <property type="evidence" value="ECO:0007669"/>
    <property type="project" value="UniProtKB-SubCell"/>
</dbReference>
<evidence type="ECO:0000256" key="12">
    <source>
        <dbReference type="ARBA" id="ARBA00022771"/>
    </source>
</evidence>
<dbReference type="InterPro" id="IPR036322">
    <property type="entry name" value="WD40_repeat_dom_sf"/>
</dbReference>
<gene>
    <name evidence="21" type="primary">Rfwd3</name>
    <name evidence="21" type="ORF">PACMIN_R14001</name>
</gene>
<organism evidence="21 22">
    <name type="scientific">Pachyramphus minor</name>
    <dbReference type="NCBI Taxonomy" id="369605"/>
    <lineage>
        <taxon>Eukaryota</taxon>
        <taxon>Metazoa</taxon>
        <taxon>Chordata</taxon>
        <taxon>Craniata</taxon>
        <taxon>Vertebrata</taxon>
        <taxon>Euteleostomi</taxon>
        <taxon>Archelosauria</taxon>
        <taxon>Archosauria</taxon>
        <taxon>Dinosauria</taxon>
        <taxon>Saurischia</taxon>
        <taxon>Theropoda</taxon>
        <taxon>Coelurosauria</taxon>
        <taxon>Aves</taxon>
        <taxon>Neognathae</taxon>
        <taxon>Neoaves</taxon>
        <taxon>Telluraves</taxon>
        <taxon>Australaves</taxon>
        <taxon>Passeriformes</taxon>
        <taxon>Tyrannidae</taxon>
        <taxon>Pachyramphus</taxon>
    </lineage>
</organism>
<dbReference type="CDD" id="cd16450">
    <property type="entry name" value="mRING-C3HGC3_RFWD3"/>
    <property type="match status" value="1"/>
</dbReference>
<dbReference type="InterPro" id="IPR001841">
    <property type="entry name" value="Znf_RING"/>
</dbReference>
<evidence type="ECO:0000256" key="16">
    <source>
        <dbReference type="ARBA" id="ARBA00023242"/>
    </source>
</evidence>
<feature type="compositionally biased region" description="Basic and acidic residues" evidence="19">
    <location>
        <begin position="125"/>
        <end position="171"/>
    </location>
</feature>
<keyword evidence="9" id="KW-0479">Metal-binding</keyword>
<dbReference type="GO" id="GO:0061630">
    <property type="term" value="F:ubiquitin protein ligase activity"/>
    <property type="evidence" value="ECO:0007669"/>
    <property type="project" value="UniProtKB-EC"/>
</dbReference>
<evidence type="ECO:0000256" key="15">
    <source>
        <dbReference type="ARBA" id="ARBA00023204"/>
    </source>
</evidence>
<dbReference type="Pfam" id="PF13639">
    <property type="entry name" value="zf-RING_2"/>
    <property type="match status" value="1"/>
</dbReference>
<feature type="domain" description="RING-type" evidence="20">
    <location>
        <begin position="257"/>
        <end position="301"/>
    </location>
</feature>
<keyword evidence="14" id="KW-0862">Zinc</keyword>
<evidence type="ECO:0000256" key="1">
    <source>
        <dbReference type="ARBA" id="ARBA00000900"/>
    </source>
</evidence>
<keyword evidence="21" id="KW-0436">Ligase</keyword>
<keyword evidence="10" id="KW-0677">Repeat</keyword>
<evidence type="ECO:0000256" key="2">
    <source>
        <dbReference type="ARBA" id="ARBA00004322"/>
    </source>
</evidence>
<dbReference type="Gene3D" id="3.30.40.10">
    <property type="entry name" value="Zinc/RING finger domain, C3HC4 (zinc finger)"/>
    <property type="match status" value="1"/>
</dbReference>
<evidence type="ECO:0000256" key="3">
    <source>
        <dbReference type="ARBA" id="ARBA00004496"/>
    </source>
</evidence>
<evidence type="ECO:0000313" key="22">
    <source>
        <dbReference type="Proteomes" id="UP000525089"/>
    </source>
</evidence>
<keyword evidence="11" id="KW-0227">DNA damage</keyword>
<proteinExistence type="predicted"/>
<name>A0A7K5CUN1_9TYRA</name>
<dbReference type="Proteomes" id="UP000525089">
    <property type="component" value="Unassembled WGS sequence"/>
</dbReference>
<evidence type="ECO:0000256" key="13">
    <source>
        <dbReference type="ARBA" id="ARBA00022786"/>
    </source>
</evidence>
<dbReference type="SUPFAM" id="SSF57850">
    <property type="entry name" value="RING/U-box"/>
    <property type="match status" value="1"/>
</dbReference>
<evidence type="ECO:0000256" key="18">
    <source>
        <dbReference type="SAM" id="Coils"/>
    </source>
</evidence>
<evidence type="ECO:0000256" key="9">
    <source>
        <dbReference type="ARBA" id="ARBA00022723"/>
    </source>
</evidence>
<evidence type="ECO:0000256" key="14">
    <source>
        <dbReference type="ARBA" id="ARBA00022833"/>
    </source>
</evidence>
<dbReference type="InterPro" id="IPR001680">
    <property type="entry name" value="WD40_rpt"/>
</dbReference>
<comment type="subcellular location">
    <subcellularLocation>
        <location evidence="3">Cytoplasm</location>
    </subcellularLocation>
    <subcellularLocation>
        <location evidence="2">Nucleus</location>
        <location evidence="2">PML body</location>
    </subcellularLocation>
</comment>
<keyword evidence="6" id="KW-0963">Cytoplasm</keyword>
<keyword evidence="13" id="KW-0833">Ubl conjugation pathway</keyword>
<dbReference type="EMBL" id="VYXB01001801">
    <property type="protein sequence ID" value="NWS12001.1"/>
    <property type="molecule type" value="Genomic_DNA"/>
</dbReference>
<keyword evidence="22" id="KW-1185">Reference proteome</keyword>
<dbReference type="Gene3D" id="2.130.10.10">
    <property type="entry name" value="YVTN repeat-like/Quinoprotein amine dehydrogenase"/>
    <property type="match status" value="1"/>
</dbReference>
<keyword evidence="12 17" id="KW-0863">Zinc-finger</keyword>
<dbReference type="PANTHER" id="PTHR16047">
    <property type="entry name" value="RFWD3 PROTEIN"/>
    <property type="match status" value="1"/>
</dbReference>
<dbReference type="EC" id="2.3.2.27" evidence="5"/>
<evidence type="ECO:0000313" key="21">
    <source>
        <dbReference type="EMBL" id="NWS12001.1"/>
    </source>
</evidence>
<evidence type="ECO:0000256" key="7">
    <source>
        <dbReference type="ARBA" id="ARBA00022574"/>
    </source>
</evidence>
<feature type="compositionally biased region" description="Basic and acidic residues" evidence="19">
    <location>
        <begin position="229"/>
        <end position="242"/>
    </location>
</feature>
<evidence type="ECO:0000256" key="5">
    <source>
        <dbReference type="ARBA" id="ARBA00012483"/>
    </source>
</evidence>
<keyword evidence="8" id="KW-0808">Transferase</keyword>
<evidence type="ECO:0000256" key="10">
    <source>
        <dbReference type="ARBA" id="ARBA00022737"/>
    </source>
</evidence>
<dbReference type="InterPro" id="IPR013083">
    <property type="entry name" value="Znf_RING/FYVE/PHD"/>
</dbReference>
<feature type="region of interest" description="Disordered" evidence="19">
    <location>
        <begin position="94"/>
        <end position="254"/>
    </location>
</feature>
<sequence>MSQEEMEVGLQEAAGRPAENLRTLPTEPSGHAVPSQAPALDEAGGSAAVLPADNAVVTPRRATIRQRPSRPLSMLSSAFLGLHRLEDSWWDPHEPFPMAQGSWRPRGRRARRRRRAGAFQRRAHARDNQEPLHVVRDNQEPLHVVRDNQEPLHVVRDNQEQSRGEAAERNNSDSSSSSSSEEEAVEAPAQETPPAATSAASSQTQAEPPQALSQASTEHGSHEDEEAEVQQKQETPPKEGEPSVHAAPPDEDEGDTCSICFELWTNIGQHRVSTLRCGHLFGYSCIKRWLRGQAGKCPQCNRRAKPSDIVMLYARTVKPLDICEQEQMKSSLEKEKVWRRQAELESAQSRLQLLALREECKRLRQEIQELRALMAQHRASTSQQACSCRQSRHKYYLEKVISVSQAGNCRVMTYCDSMDCLVVSQPSPQSTLIPGCGVKMLSLADMKSGQYIPIHSKQIRGLAFSTQGRGLLLSAALDGTLKLTSLASNTVVQTYDTGRPVWSCCWCLDDTNYVYAGLVNGSIMVYDLRDTNSHVQELVPQRSRCPMVSLSYLPRMASASLPCGGILAGTLEGACFWEWKDANSYRPHHLPLEHGGCIDIQTEINTRHCLATYRPGKNNPYVRCVMMELTCSPLTEASEEVVSSNPVQTFSAGSTCKLLTKNAIFQSPEDDGNIFVCAGDEASNSALLWDAGSGSFLQKLPAYLPVLDICPLTVNQNHLLATLTEKVVNIYKWH</sequence>
<feature type="region of interest" description="Disordered" evidence="19">
    <location>
        <begin position="1"/>
        <end position="45"/>
    </location>
</feature>
<dbReference type="GO" id="GO:0036297">
    <property type="term" value="P:interstrand cross-link repair"/>
    <property type="evidence" value="ECO:0007669"/>
    <property type="project" value="InterPro"/>
</dbReference>
<evidence type="ECO:0000256" key="17">
    <source>
        <dbReference type="PROSITE-ProRule" id="PRU00175"/>
    </source>
</evidence>
<dbReference type="PROSITE" id="PS50089">
    <property type="entry name" value="ZF_RING_2"/>
    <property type="match status" value="1"/>
</dbReference>
<evidence type="ECO:0000259" key="20">
    <source>
        <dbReference type="PROSITE" id="PS50089"/>
    </source>
</evidence>
<dbReference type="GO" id="GO:0016874">
    <property type="term" value="F:ligase activity"/>
    <property type="evidence" value="ECO:0007669"/>
    <property type="project" value="UniProtKB-KW"/>
</dbReference>